<comment type="caution">
    <text evidence="1">The sequence shown here is derived from an EMBL/GenBank/DDBJ whole genome shotgun (WGS) entry which is preliminary data.</text>
</comment>
<organism evidence="1">
    <name type="scientific">marine sediment metagenome</name>
    <dbReference type="NCBI Taxonomy" id="412755"/>
    <lineage>
        <taxon>unclassified sequences</taxon>
        <taxon>metagenomes</taxon>
        <taxon>ecological metagenomes</taxon>
    </lineage>
</organism>
<protein>
    <recommendedName>
        <fullName evidence="2">Calcineurin-like phosphoesterase domain-containing protein</fullName>
    </recommendedName>
</protein>
<dbReference type="SUPFAM" id="SSF56300">
    <property type="entry name" value="Metallo-dependent phosphatases"/>
    <property type="match status" value="1"/>
</dbReference>
<feature type="non-terminal residue" evidence="1">
    <location>
        <position position="254"/>
    </location>
</feature>
<evidence type="ECO:0000313" key="1">
    <source>
        <dbReference type="EMBL" id="KKL46511.1"/>
    </source>
</evidence>
<name>A0A0F9CYE4_9ZZZZ</name>
<gene>
    <name evidence="1" type="ORF">LCGC14_2344820</name>
</gene>
<accession>A0A0F9CYE4</accession>
<reference evidence="1" key="1">
    <citation type="journal article" date="2015" name="Nature">
        <title>Complex archaea that bridge the gap between prokaryotes and eukaryotes.</title>
        <authorList>
            <person name="Spang A."/>
            <person name="Saw J.H."/>
            <person name="Jorgensen S.L."/>
            <person name="Zaremba-Niedzwiedzka K."/>
            <person name="Martijn J."/>
            <person name="Lind A.E."/>
            <person name="van Eijk R."/>
            <person name="Schleper C."/>
            <person name="Guy L."/>
            <person name="Ettema T.J."/>
        </authorList>
    </citation>
    <scope>NUCLEOTIDE SEQUENCE</scope>
</reference>
<dbReference type="InterPro" id="IPR029052">
    <property type="entry name" value="Metallo-depent_PP-like"/>
</dbReference>
<evidence type="ECO:0008006" key="2">
    <source>
        <dbReference type="Google" id="ProtNLM"/>
    </source>
</evidence>
<sequence length="254" mass="29404">MRRAEEYVDTVVKFTQNTLSSYHFKTLYIFAIGDHTSGEIHNAKDHSEYRNAFRNSLAIGQMHSLMLQELAVYFPKIEIIYLSGNHGRRSVRKNYHGARDNWDYLISETARMYCRDIKNISFTIPDAYSACVDIEGWGFGLSHGDDIRSWNNIPWYGLERKVRRLAAISATRGKRIHYYCFGHFHNSATQAALDGETIINGSWVATDPYAYESLSVFSEPSQWMFGVNQKYGVSWRLNMSLKTDREHLGPNRYS</sequence>
<proteinExistence type="predicted"/>
<dbReference type="AlphaFoldDB" id="A0A0F9CYE4"/>
<dbReference type="EMBL" id="LAZR01034002">
    <property type="protein sequence ID" value="KKL46511.1"/>
    <property type="molecule type" value="Genomic_DNA"/>
</dbReference>